<keyword evidence="7" id="KW-1185">Reference proteome</keyword>
<gene>
    <name evidence="6" type="ORF">FK220_010450</name>
</gene>
<evidence type="ECO:0000256" key="2">
    <source>
        <dbReference type="ARBA" id="ARBA00022670"/>
    </source>
</evidence>
<evidence type="ECO:0000256" key="4">
    <source>
        <dbReference type="ARBA" id="ARBA00022807"/>
    </source>
</evidence>
<comment type="caution">
    <text evidence="6">The sequence shown here is derived from an EMBL/GenBank/DDBJ whole genome shotgun (WGS) entry which is preliminary data.</text>
</comment>
<dbReference type="Gene3D" id="2.30.30.40">
    <property type="entry name" value="SH3 Domains"/>
    <property type="match status" value="1"/>
</dbReference>
<dbReference type="AlphaFoldDB" id="A0A967EAU3"/>
<dbReference type="InterPro" id="IPR000064">
    <property type="entry name" value="NLP_P60_dom"/>
</dbReference>
<dbReference type="PANTHER" id="PTHR47053">
    <property type="entry name" value="MUREIN DD-ENDOPEPTIDASE MEPH-RELATED"/>
    <property type="match status" value="1"/>
</dbReference>
<dbReference type="RefSeq" id="WP_152574248.1">
    <property type="nucleotide sequence ID" value="NZ_VIKU02000002.1"/>
</dbReference>
<sequence>MQYGICSLSLVPVRMAADEISEMVTQLLYGEHFKVLESRKYFSKIRVAYDGCEGWVNNNQIIRIEEAVFERLQTATPAFASDLVSYLETDKKRLIPVLLGSSVASRDLWHHHFDGKVTEGIQDKAHLVETSLYFLGAPQLRGGKSPFGIDSAGLTQMVYKINGHRLLRTAQQQSGQGDALSFIEESEPGDLAFFDNRDGEIDHVGIIMKDNHIIHVHGKVRIDRLDHTGIFNGELGNYTHQLRVIKKLI</sequence>
<keyword evidence="2" id="KW-0645">Protease</keyword>
<dbReference type="InterPro" id="IPR038765">
    <property type="entry name" value="Papain-like_cys_pep_sf"/>
</dbReference>
<dbReference type="GO" id="GO:0006508">
    <property type="term" value="P:proteolysis"/>
    <property type="evidence" value="ECO:0007669"/>
    <property type="project" value="UniProtKB-KW"/>
</dbReference>
<evidence type="ECO:0000313" key="7">
    <source>
        <dbReference type="Proteomes" id="UP000707206"/>
    </source>
</evidence>
<dbReference type="Pfam" id="PF18348">
    <property type="entry name" value="SH3_16"/>
    <property type="match status" value="1"/>
</dbReference>
<evidence type="ECO:0000256" key="1">
    <source>
        <dbReference type="ARBA" id="ARBA00007074"/>
    </source>
</evidence>
<keyword evidence="4" id="KW-0788">Thiol protease</keyword>
<reference evidence="6" key="2">
    <citation type="submission" date="2020-03" db="EMBL/GenBank/DDBJ databases">
        <title>Flavobacteriaceae bacterium strain TP-CH-4, a member of the family Flavobacteriaceae isolated from a deep-sea seamount.</title>
        <authorList>
            <person name="Zhang D.-C."/>
        </authorList>
    </citation>
    <scope>NUCLEOTIDE SEQUENCE</scope>
    <source>
        <strain evidence="6">TP-CH-4</strain>
    </source>
</reference>
<protein>
    <submittedName>
        <fullName evidence="6">C40 family peptidase</fullName>
    </submittedName>
</protein>
<dbReference type="Gene3D" id="3.90.1720.10">
    <property type="entry name" value="endopeptidase domain like (from Nostoc punctiforme)"/>
    <property type="match status" value="1"/>
</dbReference>
<dbReference type="InterPro" id="IPR051202">
    <property type="entry name" value="Peptidase_C40"/>
</dbReference>
<organism evidence="6 7">
    <name type="scientific">Pelagihabitans pacificus</name>
    <dbReference type="NCBI Taxonomy" id="2696054"/>
    <lineage>
        <taxon>Bacteria</taxon>
        <taxon>Pseudomonadati</taxon>
        <taxon>Bacteroidota</taxon>
        <taxon>Flavobacteriia</taxon>
        <taxon>Flavobacteriales</taxon>
        <taxon>Flavobacteriaceae</taxon>
        <taxon>Pelagihabitans</taxon>
    </lineage>
</organism>
<feature type="domain" description="NlpC/P60" evidence="5">
    <location>
        <begin position="121"/>
        <end position="245"/>
    </location>
</feature>
<dbReference type="PROSITE" id="PS51935">
    <property type="entry name" value="NLPC_P60"/>
    <property type="match status" value="1"/>
</dbReference>
<dbReference type="PANTHER" id="PTHR47053:SF1">
    <property type="entry name" value="MUREIN DD-ENDOPEPTIDASE MEPH-RELATED"/>
    <property type="match status" value="1"/>
</dbReference>
<dbReference type="SUPFAM" id="SSF54001">
    <property type="entry name" value="Cysteine proteinases"/>
    <property type="match status" value="1"/>
</dbReference>
<reference evidence="6" key="1">
    <citation type="submission" date="2019-07" db="EMBL/GenBank/DDBJ databases">
        <authorList>
            <person name="De-Chao Zhang Q."/>
        </authorList>
    </citation>
    <scope>NUCLEOTIDE SEQUENCE</scope>
    <source>
        <strain evidence="6">TP-CH-4</strain>
    </source>
</reference>
<name>A0A967EAU3_9FLAO</name>
<evidence type="ECO:0000313" key="6">
    <source>
        <dbReference type="EMBL" id="NHF59761.1"/>
    </source>
</evidence>
<dbReference type="Proteomes" id="UP000707206">
    <property type="component" value="Unassembled WGS sequence"/>
</dbReference>
<proteinExistence type="inferred from homology"/>
<dbReference type="EMBL" id="VIKU02000002">
    <property type="protein sequence ID" value="NHF59761.1"/>
    <property type="molecule type" value="Genomic_DNA"/>
</dbReference>
<keyword evidence="3" id="KW-0378">Hydrolase</keyword>
<accession>A0A967EAU3</accession>
<dbReference type="Pfam" id="PF00877">
    <property type="entry name" value="NLPC_P60"/>
    <property type="match status" value="1"/>
</dbReference>
<evidence type="ECO:0000256" key="3">
    <source>
        <dbReference type="ARBA" id="ARBA00022801"/>
    </source>
</evidence>
<comment type="similarity">
    <text evidence="1">Belongs to the peptidase C40 family.</text>
</comment>
<evidence type="ECO:0000259" key="5">
    <source>
        <dbReference type="PROSITE" id="PS51935"/>
    </source>
</evidence>
<dbReference type="InterPro" id="IPR041382">
    <property type="entry name" value="SH3_16"/>
</dbReference>
<dbReference type="GO" id="GO:0008234">
    <property type="term" value="F:cysteine-type peptidase activity"/>
    <property type="evidence" value="ECO:0007669"/>
    <property type="project" value="UniProtKB-KW"/>
</dbReference>